<dbReference type="GO" id="GO:0042026">
    <property type="term" value="P:protein refolding"/>
    <property type="evidence" value="ECO:0007669"/>
    <property type="project" value="TreeGrafter"/>
</dbReference>
<keyword evidence="1" id="KW-0479">Metal-binding</keyword>
<name>A0A2H0RD40_UNCKA</name>
<evidence type="ECO:0000259" key="5">
    <source>
        <dbReference type="PROSITE" id="PS50076"/>
    </source>
</evidence>
<dbReference type="Proteomes" id="UP000230214">
    <property type="component" value="Unassembled WGS sequence"/>
</dbReference>
<dbReference type="SUPFAM" id="SSF46565">
    <property type="entry name" value="Chaperone J-domain"/>
    <property type="match status" value="1"/>
</dbReference>
<reference evidence="6 7" key="1">
    <citation type="submission" date="2017-09" db="EMBL/GenBank/DDBJ databases">
        <title>Depth-based differentiation of microbial function through sediment-hosted aquifers and enrichment of novel symbionts in the deep terrestrial subsurface.</title>
        <authorList>
            <person name="Probst A.J."/>
            <person name="Ladd B."/>
            <person name="Jarett J.K."/>
            <person name="Geller-Mcgrath D.E."/>
            <person name="Sieber C.M."/>
            <person name="Emerson J.B."/>
            <person name="Anantharaman K."/>
            <person name="Thomas B.C."/>
            <person name="Malmstrom R."/>
            <person name="Stieglmeier M."/>
            <person name="Klingl A."/>
            <person name="Woyke T."/>
            <person name="Ryan C.M."/>
            <person name="Banfield J.F."/>
        </authorList>
    </citation>
    <scope>NUCLEOTIDE SEQUENCE [LARGE SCALE GENOMIC DNA]</scope>
    <source>
        <strain evidence="6">CG10_big_fil_rev_8_21_14_0_10_32_10</strain>
    </source>
</reference>
<dbReference type="InterPro" id="IPR008971">
    <property type="entry name" value="HSP40/DnaJ_pept-bd"/>
</dbReference>
<evidence type="ECO:0000256" key="1">
    <source>
        <dbReference type="ARBA" id="ARBA00022723"/>
    </source>
</evidence>
<dbReference type="PROSITE" id="PS00636">
    <property type="entry name" value="DNAJ_1"/>
    <property type="match status" value="1"/>
</dbReference>
<dbReference type="InterPro" id="IPR002939">
    <property type="entry name" value="DnaJ_C"/>
</dbReference>
<feature type="domain" description="J" evidence="5">
    <location>
        <begin position="5"/>
        <end position="70"/>
    </location>
</feature>
<evidence type="ECO:0000256" key="4">
    <source>
        <dbReference type="ARBA" id="ARBA00022833"/>
    </source>
</evidence>
<proteinExistence type="predicted"/>
<keyword evidence="4" id="KW-0862">Zinc</keyword>
<dbReference type="GO" id="GO:0005737">
    <property type="term" value="C:cytoplasm"/>
    <property type="evidence" value="ECO:0007669"/>
    <property type="project" value="TreeGrafter"/>
</dbReference>
<dbReference type="SMART" id="SM00271">
    <property type="entry name" value="DnaJ"/>
    <property type="match status" value="1"/>
</dbReference>
<keyword evidence="2" id="KW-0677">Repeat</keyword>
<evidence type="ECO:0000313" key="7">
    <source>
        <dbReference type="Proteomes" id="UP000230214"/>
    </source>
</evidence>
<dbReference type="GO" id="GO:0008270">
    <property type="term" value="F:zinc ion binding"/>
    <property type="evidence" value="ECO:0007669"/>
    <property type="project" value="UniProtKB-KW"/>
</dbReference>
<dbReference type="CDD" id="cd06257">
    <property type="entry name" value="DnaJ"/>
    <property type="match status" value="1"/>
</dbReference>
<comment type="caution">
    <text evidence="6">The sequence shown here is derived from an EMBL/GenBank/DDBJ whole genome shotgun (WGS) entry which is preliminary data.</text>
</comment>
<keyword evidence="3" id="KW-0863">Zinc-finger</keyword>
<dbReference type="Pfam" id="PF01556">
    <property type="entry name" value="DnaJ_C"/>
    <property type="match status" value="1"/>
</dbReference>
<sequence length="313" mass="34211">MSKKDYYDVLGLSKGASEEEIKKAYKKLAKEHHPDVAKNKVEAEKKFKEINEAYQVLKDTKKRNAYDQFGHAGVNNGAGGASGFDPFSGFAGQQGGNGPFSYTYTYGGGNAEGFDPFDIFEEVFGFRGFGGGQRRPRKGKNLYFSLRISFVEAIKGTTKKIRVNKEEFDVKIPAGVATGTELRLSEKGGEAPEKGFPRGDLFLSLEVEEPVGMVREGADIYSLVLISISQAVLGDTIKVSVVDSQTTSGFKEVSLKVPAGTQSGTTLKLSGRGMPRIRGNGRGDHFVKVRIEIPSKLSKEQKELFEKLSKIDL</sequence>
<dbReference type="PRINTS" id="PR00625">
    <property type="entry name" value="JDOMAIN"/>
</dbReference>
<dbReference type="FunFam" id="2.60.260.20:FF:000005">
    <property type="entry name" value="Chaperone protein dnaJ 1, mitochondrial"/>
    <property type="match status" value="1"/>
</dbReference>
<organism evidence="6 7">
    <name type="scientific">candidate division WWE3 bacterium CG10_big_fil_rev_8_21_14_0_10_32_10</name>
    <dbReference type="NCBI Taxonomy" id="1975090"/>
    <lineage>
        <taxon>Bacteria</taxon>
        <taxon>Katanobacteria</taxon>
    </lineage>
</organism>
<evidence type="ECO:0000313" key="6">
    <source>
        <dbReference type="EMBL" id="PIR43735.1"/>
    </source>
</evidence>
<gene>
    <name evidence="6" type="ORF">COV24_01095</name>
</gene>
<protein>
    <submittedName>
        <fullName evidence="6">Molecular chaperone DnaJ</fullName>
    </submittedName>
</protein>
<evidence type="ECO:0000256" key="3">
    <source>
        <dbReference type="ARBA" id="ARBA00022771"/>
    </source>
</evidence>
<dbReference type="EMBL" id="PCXU01000012">
    <property type="protein sequence ID" value="PIR43735.1"/>
    <property type="molecule type" value="Genomic_DNA"/>
</dbReference>
<dbReference type="InterPro" id="IPR018253">
    <property type="entry name" value="DnaJ_domain_CS"/>
</dbReference>
<dbReference type="AlphaFoldDB" id="A0A2H0RD40"/>
<dbReference type="InterPro" id="IPR036869">
    <property type="entry name" value="J_dom_sf"/>
</dbReference>
<dbReference type="SUPFAM" id="SSF49493">
    <property type="entry name" value="HSP40/DnaJ peptide-binding domain"/>
    <property type="match status" value="2"/>
</dbReference>
<dbReference type="CDD" id="cd10747">
    <property type="entry name" value="DnaJ_C"/>
    <property type="match status" value="1"/>
</dbReference>
<evidence type="ECO:0000256" key="2">
    <source>
        <dbReference type="ARBA" id="ARBA00022737"/>
    </source>
</evidence>
<dbReference type="Gene3D" id="1.10.287.110">
    <property type="entry name" value="DnaJ domain"/>
    <property type="match status" value="1"/>
</dbReference>
<accession>A0A2H0RD40</accession>
<dbReference type="PROSITE" id="PS50076">
    <property type="entry name" value="DNAJ_2"/>
    <property type="match status" value="1"/>
</dbReference>
<dbReference type="PANTHER" id="PTHR43096">
    <property type="entry name" value="DNAJ HOMOLOG 1, MITOCHONDRIAL-RELATED"/>
    <property type="match status" value="1"/>
</dbReference>
<dbReference type="InterPro" id="IPR001623">
    <property type="entry name" value="DnaJ_domain"/>
</dbReference>
<dbReference type="GO" id="GO:0051082">
    <property type="term" value="F:unfolded protein binding"/>
    <property type="evidence" value="ECO:0007669"/>
    <property type="project" value="InterPro"/>
</dbReference>
<dbReference type="Pfam" id="PF00226">
    <property type="entry name" value="DnaJ"/>
    <property type="match status" value="1"/>
</dbReference>
<dbReference type="PANTHER" id="PTHR43096:SF10">
    <property type="entry name" value="CHAPERONE PROTEIN DNAJ A6, CHLOROPLASTIC"/>
    <property type="match status" value="1"/>
</dbReference>
<dbReference type="Gene3D" id="2.60.260.20">
    <property type="entry name" value="Urease metallochaperone UreE, N-terminal domain"/>
    <property type="match status" value="2"/>
</dbReference>